<feature type="compositionally biased region" description="Polar residues" evidence="1">
    <location>
        <begin position="310"/>
        <end position="322"/>
    </location>
</feature>
<proteinExistence type="predicted"/>
<keyword evidence="3" id="KW-1185">Reference proteome</keyword>
<feature type="region of interest" description="Disordered" evidence="1">
    <location>
        <begin position="1"/>
        <end position="56"/>
    </location>
</feature>
<evidence type="ECO:0000313" key="2">
    <source>
        <dbReference type="EMBL" id="CAK7325168.1"/>
    </source>
</evidence>
<sequence>MGNCYGGGGRQDGYSSVEAEQHSGYKSSKAEGQWQWDKESQNVRIQLPPHGFGEGGEFEWKMDRRCEPFDNIGINVKLPEELACGIDESVVCASPFEVGESQGGNEARSYYHGPPPDPKVGLENQSNKEASRTQPHEQDMELGFGDGTLPMSFEDLERKFSDEVMKLAKEQSDSEDAENARHREKIIKINTRYQEKLSALRVQQANRREEFLRKESQARFGSFSFNAGSTSSTATNESQSLNSFSAGSALSAAGTEHADALEFTCIHSFCFNWEYCPSSGSSTLGSSSTSSTATNQSLVFNPFSAGSTLSATGNGQATSRQSMPMDFGSPASTPFASTGSTAFSSGSSTLDSSSTSSTAANQSHGLNSFSTGSTLSVVGTGQATSTQSMPMHFGSPASTPFASTGSTAPSSGNSTLGSSSTSKLFSSGPIFGLGSSTFSSESISFSSTGSPASTVFGSNWQAQKSSGFPTLSSSSSTPFAFGATSNVVMSSSASMGFSPSVSSGPVFPISSPASATPSQSVFRNPSSGFGFGSSPTGNNDQMSMEDSMAEDTVQATTPSVPVFSQQPATPGPIFGFSTPPGGNQFASSGPSGANPFQFGSRSNLAAPQNPAFQASGSLEFNAGGSFSLGAGGGDKSGRKIVLVKKQQQPKR</sequence>
<feature type="compositionally biased region" description="Basic and acidic residues" evidence="1">
    <location>
        <begin position="129"/>
        <end position="139"/>
    </location>
</feature>
<accession>A0AAV1QU91</accession>
<feature type="region of interest" description="Disordered" evidence="1">
    <location>
        <begin position="102"/>
        <end position="145"/>
    </location>
</feature>
<dbReference type="Proteomes" id="UP001314170">
    <property type="component" value="Unassembled WGS sequence"/>
</dbReference>
<feature type="region of interest" description="Disordered" evidence="1">
    <location>
        <begin position="623"/>
        <end position="651"/>
    </location>
</feature>
<protein>
    <submittedName>
        <fullName evidence="2">Uncharacterized protein</fullName>
    </submittedName>
</protein>
<name>A0AAV1QU91_9ROSI</name>
<organism evidence="2 3">
    <name type="scientific">Dovyalis caffra</name>
    <dbReference type="NCBI Taxonomy" id="77055"/>
    <lineage>
        <taxon>Eukaryota</taxon>
        <taxon>Viridiplantae</taxon>
        <taxon>Streptophyta</taxon>
        <taxon>Embryophyta</taxon>
        <taxon>Tracheophyta</taxon>
        <taxon>Spermatophyta</taxon>
        <taxon>Magnoliopsida</taxon>
        <taxon>eudicotyledons</taxon>
        <taxon>Gunneridae</taxon>
        <taxon>Pentapetalae</taxon>
        <taxon>rosids</taxon>
        <taxon>fabids</taxon>
        <taxon>Malpighiales</taxon>
        <taxon>Salicaceae</taxon>
        <taxon>Flacourtieae</taxon>
        <taxon>Dovyalis</taxon>
    </lineage>
</organism>
<feature type="compositionally biased region" description="Low complexity" evidence="1">
    <location>
        <begin position="410"/>
        <end position="419"/>
    </location>
</feature>
<feature type="compositionally biased region" description="Polar residues" evidence="1">
    <location>
        <begin position="396"/>
        <end position="409"/>
    </location>
</feature>
<feature type="compositionally biased region" description="Low complexity" evidence="1">
    <location>
        <begin position="525"/>
        <end position="537"/>
    </location>
</feature>
<dbReference type="PANTHER" id="PTHR34210:SF4">
    <property type="match status" value="1"/>
</dbReference>
<feature type="region of interest" description="Disordered" evidence="1">
    <location>
        <begin position="310"/>
        <end position="331"/>
    </location>
</feature>
<dbReference type="EMBL" id="CAWUPB010000850">
    <property type="protein sequence ID" value="CAK7325168.1"/>
    <property type="molecule type" value="Genomic_DNA"/>
</dbReference>
<comment type="caution">
    <text evidence="2">The sequence shown here is derived from an EMBL/GenBank/DDBJ whole genome shotgun (WGS) entry which is preliminary data.</text>
</comment>
<feature type="region of interest" description="Disordered" evidence="1">
    <location>
        <begin position="381"/>
        <end position="419"/>
    </location>
</feature>
<dbReference type="PANTHER" id="PTHR34210">
    <property type="entry name" value="OS01G0252900 PROTEIN"/>
    <property type="match status" value="1"/>
</dbReference>
<feature type="compositionally biased region" description="Polar residues" evidence="1">
    <location>
        <begin position="513"/>
        <end position="524"/>
    </location>
</feature>
<gene>
    <name evidence="2" type="ORF">DCAF_LOCUS2840</name>
</gene>
<reference evidence="2 3" key="1">
    <citation type="submission" date="2024-01" db="EMBL/GenBank/DDBJ databases">
        <authorList>
            <person name="Waweru B."/>
        </authorList>
    </citation>
    <scope>NUCLEOTIDE SEQUENCE [LARGE SCALE GENOMIC DNA]</scope>
</reference>
<evidence type="ECO:0000313" key="3">
    <source>
        <dbReference type="Proteomes" id="UP001314170"/>
    </source>
</evidence>
<feature type="compositionally biased region" description="Gly residues" evidence="1">
    <location>
        <begin position="1"/>
        <end position="11"/>
    </location>
</feature>
<evidence type="ECO:0000256" key="1">
    <source>
        <dbReference type="SAM" id="MobiDB-lite"/>
    </source>
</evidence>
<feature type="region of interest" description="Disordered" evidence="1">
    <location>
        <begin position="512"/>
        <end position="545"/>
    </location>
</feature>
<dbReference type="AlphaFoldDB" id="A0AAV1QU91"/>